<keyword evidence="6" id="KW-0997">Cell inner membrane</keyword>
<evidence type="ECO:0000256" key="6">
    <source>
        <dbReference type="ARBA" id="ARBA00022519"/>
    </source>
</evidence>
<gene>
    <name evidence="11" type="ORF">C41B8_02852</name>
</gene>
<reference evidence="11 12" key="1">
    <citation type="submission" date="2013-03" db="EMBL/GenBank/DDBJ databases">
        <title>Salinisphaera hydrothermalis C41B8 Genome Sequencing.</title>
        <authorList>
            <person name="Li C."/>
            <person name="Lai Q."/>
            <person name="Shao Z."/>
        </authorList>
    </citation>
    <scope>NUCLEOTIDE SEQUENCE [LARGE SCALE GENOMIC DNA]</scope>
    <source>
        <strain evidence="11 12">C41B8</strain>
    </source>
</reference>
<organism evidence="11 12">
    <name type="scientific">Salinisphaera hydrothermalis (strain C41B8)</name>
    <dbReference type="NCBI Taxonomy" id="1304275"/>
    <lineage>
        <taxon>Bacteria</taxon>
        <taxon>Pseudomonadati</taxon>
        <taxon>Pseudomonadota</taxon>
        <taxon>Gammaproteobacteria</taxon>
        <taxon>Salinisphaerales</taxon>
        <taxon>Salinisphaeraceae</taxon>
        <taxon>Salinisphaera</taxon>
    </lineage>
</organism>
<evidence type="ECO:0000256" key="8">
    <source>
        <dbReference type="ARBA" id="ARBA00022927"/>
    </source>
</evidence>
<keyword evidence="5" id="KW-1003">Cell membrane</keyword>
<dbReference type="EMBL" id="APNK01000002">
    <property type="protein sequence ID" value="KEZ79034.1"/>
    <property type="molecule type" value="Genomic_DNA"/>
</dbReference>
<keyword evidence="4" id="KW-0813">Transport</keyword>
<keyword evidence="9" id="KW-0472">Membrane</keyword>
<evidence type="ECO:0000256" key="4">
    <source>
        <dbReference type="ARBA" id="ARBA00022448"/>
    </source>
</evidence>
<comment type="caution">
    <text evidence="11">The sequence shown here is derived from an EMBL/GenBank/DDBJ whole genome shotgun (WGS) entry which is preliminary data.</text>
</comment>
<comment type="similarity">
    <text evidence="2">Belongs to the GSP N family.</text>
</comment>
<evidence type="ECO:0000256" key="7">
    <source>
        <dbReference type="ARBA" id="ARBA00022692"/>
    </source>
</evidence>
<dbReference type="GO" id="GO:0005886">
    <property type="term" value="C:plasma membrane"/>
    <property type="evidence" value="ECO:0007669"/>
    <property type="project" value="UniProtKB-SubCell"/>
</dbReference>
<protein>
    <recommendedName>
        <fullName evidence="3">Type II secretion system protein N</fullName>
    </recommendedName>
    <alternativeName>
        <fullName evidence="10">General secretion pathway protein N</fullName>
    </alternativeName>
</protein>
<dbReference type="RefSeq" id="WP_084188410.1">
    <property type="nucleotide sequence ID" value="NZ_APNK01000002.1"/>
</dbReference>
<evidence type="ECO:0000256" key="10">
    <source>
        <dbReference type="ARBA" id="ARBA00030772"/>
    </source>
</evidence>
<keyword evidence="12" id="KW-1185">Reference proteome</keyword>
<dbReference type="GO" id="GO:0015627">
    <property type="term" value="C:type II protein secretion system complex"/>
    <property type="evidence" value="ECO:0007669"/>
    <property type="project" value="InterPro"/>
</dbReference>
<keyword evidence="8" id="KW-0653">Protein transport</keyword>
<name>A0A084IQQ0_SALHC</name>
<evidence type="ECO:0000256" key="5">
    <source>
        <dbReference type="ARBA" id="ARBA00022475"/>
    </source>
</evidence>
<evidence type="ECO:0000313" key="11">
    <source>
        <dbReference type="EMBL" id="KEZ79034.1"/>
    </source>
</evidence>
<accession>A0A084IQQ0</accession>
<proteinExistence type="inferred from homology"/>
<dbReference type="STRING" id="1304275.C41B8_02852"/>
<comment type="subcellular location">
    <subcellularLocation>
        <location evidence="1">Cell inner membrane</location>
    </subcellularLocation>
</comment>
<dbReference type="Pfam" id="PF01203">
    <property type="entry name" value="T2SSN"/>
    <property type="match status" value="1"/>
</dbReference>
<evidence type="ECO:0000313" key="12">
    <source>
        <dbReference type="Proteomes" id="UP000028302"/>
    </source>
</evidence>
<dbReference type="InterPro" id="IPR022792">
    <property type="entry name" value="T2SS_protein-GspN"/>
</dbReference>
<sequence length="252" mass="27563">MMNWRIMRFVIVGVVAFVVGLVTYLPASLVAGWVADDTPVHLQGVSGTLLDGQAAYASLPNGALNNVRWNVHPMTFLLGRVSATVRADSDLGHIEGQIHRSIFGRNTLDNVQGEATIGWLSGLAGYTFVPVSGRIGLDLDHVTFDDNLDVSALDGTIQLTNSRWELLNPPLKLGRFEAKLDRGDQGIQARILDSTGPLALTGDVQLSDNRRYDLNVKLRARAGADDRLKQILQQIGQPDSQGWYHIQERGSL</sequence>
<dbReference type="Proteomes" id="UP000028302">
    <property type="component" value="Unassembled WGS sequence"/>
</dbReference>
<keyword evidence="7" id="KW-0812">Transmembrane</keyword>
<evidence type="ECO:0000256" key="9">
    <source>
        <dbReference type="ARBA" id="ARBA00023136"/>
    </source>
</evidence>
<dbReference type="eggNOG" id="ENOG5033K58">
    <property type="taxonomic scope" value="Bacteria"/>
</dbReference>
<evidence type="ECO:0000256" key="3">
    <source>
        <dbReference type="ARBA" id="ARBA00021563"/>
    </source>
</evidence>
<dbReference type="AlphaFoldDB" id="A0A084IQQ0"/>
<dbReference type="GO" id="GO:0015628">
    <property type="term" value="P:protein secretion by the type II secretion system"/>
    <property type="evidence" value="ECO:0007669"/>
    <property type="project" value="InterPro"/>
</dbReference>
<evidence type="ECO:0000256" key="1">
    <source>
        <dbReference type="ARBA" id="ARBA00004533"/>
    </source>
</evidence>
<evidence type="ECO:0000256" key="2">
    <source>
        <dbReference type="ARBA" id="ARBA00007208"/>
    </source>
</evidence>
<dbReference type="OrthoDB" id="6118198at2"/>